<keyword evidence="4" id="KW-1185">Reference proteome</keyword>
<accession>A0ABQ3T1L8</accession>
<organism evidence="3 4">
    <name type="scientific">Streptomyces nojiriensis</name>
    <dbReference type="NCBI Taxonomy" id="66374"/>
    <lineage>
        <taxon>Bacteria</taxon>
        <taxon>Bacillati</taxon>
        <taxon>Actinomycetota</taxon>
        <taxon>Actinomycetes</taxon>
        <taxon>Kitasatosporales</taxon>
        <taxon>Streptomycetaceae</taxon>
        <taxon>Streptomyces</taxon>
    </lineage>
</organism>
<reference evidence="4" key="1">
    <citation type="submission" date="2023-07" db="EMBL/GenBank/DDBJ databases">
        <title>Whole genome shotgun sequence of Streptomyces nojiriensis NBRC 13794.</title>
        <authorList>
            <person name="Komaki H."/>
            <person name="Tamura T."/>
        </authorList>
    </citation>
    <scope>NUCLEOTIDE SEQUENCE [LARGE SCALE GENOMIC DNA]</scope>
    <source>
        <strain evidence="4">NBRC 13794</strain>
    </source>
</reference>
<dbReference type="CDD" id="cd03674">
    <property type="entry name" value="NUDIX_Hydrolase"/>
    <property type="match status" value="1"/>
</dbReference>
<sequence length="180" mass="19733">MPITADHIRTTLAEYTDAHPEDKSALAVVHELIDQGADVTSRKEFRGHATAGALVINNAGQALFIRHVALGKWLTPGGHLEPEDADLLGAALRELIEETGITLSVSPVHAVPVHIDVHPIPANESKGEPAHQHFDFRYLFRLEGDQTVALQEEEVSGYAWRSVETITDETLRARVLASLR</sequence>
<dbReference type="PANTHER" id="PTHR43736">
    <property type="entry name" value="ADP-RIBOSE PYROPHOSPHATASE"/>
    <property type="match status" value="1"/>
</dbReference>
<evidence type="ECO:0000256" key="1">
    <source>
        <dbReference type="ARBA" id="ARBA00005582"/>
    </source>
</evidence>
<dbReference type="Gene3D" id="3.90.79.10">
    <property type="entry name" value="Nucleoside Triphosphate Pyrophosphohydrolase"/>
    <property type="match status" value="1"/>
</dbReference>
<evidence type="ECO:0000313" key="4">
    <source>
        <dbReference type="Proteomes" id="UP000613974"/>
    </source>
</evidence>
<dbReference type="EMBL" id="BNEC01000005">
    <property type="protein sequence ID" value="GHI74300.1"/>
    <property type="molecule type" value="Genomic_DNA"/>
</dbReference>
<comment type="similarity">
    <text evidence="1">Belongs to the Nudix hydrolase family.</text>
</comment>
<feature type="domain" description="Nudix hydrolase" evidence="2">
    <location>
        <begin position="46"/>
        <end position="180"/>
    </location>
</feature>
<dbReference type="SUPFAM" id="SSF55811">
    <property type="entry name" value="Nudix"/>
    <property type="match status" value="1"/>
</dbReference>
<dbReference type="InterPro" id="IPR000086">
    <property type="entry name" value="NUDIX_hydrolase_dom"/>
</dbReference>
<name>A0ABQ3T1L8_9ACTN</name>
<evidence type="ECO:0000313" key="3">
    <source>
        <dbReference type="EMBL" id="GHI74300.1"/>
    </source>
</evidence>
<comment type="caution">
    <text evidence="3">The sequence shown here is derived from an EMBL/GenBank/DDBJ whole genome shotgun (WGS) entry which is preliminary data.</text>
</comment>
<gene>
    <name evidence="3" type="ORF">Snoj_82180</name>
</gene>
<dbReference type="RefSeq" id="WP_189732538.1">
    <property type="nucleotide sequence ID" value="NZ_BMRL01000001.1"/>
</dbReference>
<proteinExistence type="inferred from homology"/>
<dbReference type="Pfam" id="PF00293">
    <property type="entry name" value="NUDIX"/>
    <property type="match status" value="1"/>
</dbReference>
<dbReference type="PROSITE" id="PS51462">
    <property type="entry name" value="NUDIX"/>
    <property type="match status" value="1"/>
</dbReference>
<protein>
    <recommendedName>
        <fullName evidence="2">Nudix hydrolase domain-containing protein</fullName>
    </recommendedName>
</protein>
<dbReference type="InterPro" id="IPR015797">
    <property type="entry name" value="NUDIX_hydrolase-like_dom_sf"/>
</dbReference>
<evidence type="ECO:0000259" key="2">
    <source>
        <dbReference type="PROSITE" id="PS51462"/>
    </source>
</evidence>
<dbReference type="Proteomes" id="UP000613974">
    <property type="component" value="Unassembled WGS sequence"/>
</dbReference>
<dbReference type="GeneID" id="95592513"/>
<dbReference type="PANTHER" id="PTHR43736:SF1">
    <property type="entry name" value="DIHYDRONEOPTERIN TRIPHOSPHATE DIPHOSPHATASE"/>
    <property type="match status" value="1"/>
</dbReference>